<dbReference type="PANTHER" id="PTHR12349:SF2">
    <property type="entry name" value="PALMITOYLTRANSFERASE ZDHHC8"/>
    <property type="match status" value="1"/>
</dbReference>
<accession>A0A504YPJ4</accession>
<dbReference type="PROSITE" id="PS50216">
    <property type="entry name" value="DHHC"/>
    <property type="match status" value="1"/>
</dbReference>
<dbReference type="GO" id="GO:0016020">
    <property type="term" value="C:membrane"/>
    <property type="evidence" value="ECO:0007669"/>
    <property type="project" value="UniProtKB-SubCell"/>
</dbReference>
<dbReference type="PANTHER" id="PTHR12349">
    <property type="entry name" value="ANKYRIN REPEAT AND LEM DOMAIN-CONTAINING PROTEIN 2"/>
    <property type="match status" value="1"/>
</dbReference>
<evidence type="ECO:0000256" key="2">
    <source>
        <dbReference type="ARBA" id="ARBA00022692"/>
    </source>
</evidence>
<comment type="subcellular location">
    <subcellularLocation>
        <location evidence="1">Membrane</location>
        <topology evidence="1">Multi-pass membrane protein</topology>
    </subcellularLocation>
</comment>
<keyword evidence="11" id="KW-1185">Reference proteome</keyword>
<evidence type="ECO:0000256" key="3">
    <source>
        <dbReference type="ARBA" id="ARBA00022989"/>
    </source>
</evidence>
<dbReference type="Pfam" id="PF01529">
    <property type="entry name" value="DHHC"/>
    <property type="match status" value="1"/>
</dbReference>
<organism evidence="10 11">
    <name type="scientific">Fasciola gigantica</name>
    <name type="common">Giant liver fluke</name>
    <dbReference type="NCBI Taxonomy" id="46835"/>
    <lineage>
        <taxon>Eukaryota</taxon>
        <taxon>Metazoa</taxon>
        <taxon>Spiralia</taxon>
        <taxon>Lophotrochozoa</taxon>
        <taxon>Platyhelminthes</taxon>
        <taxon>Trematoda</taxon>
        <taxon>Digenea</taxon>
        <taxon>Plagiorchiida</taxon>
        <taxon>Echinostomata</taxon>
        <taxon>Echinostomatoidea</taxon>
        <taxon>Fasciolidae</taxon>
        <taxon>Fasciola</taxon>
    </lineage>
</organism>
<gene>
    <name evidence="10" type="ORF">FGIG_05841</name>
</gene>
<feature type="transmembrane region" description="Helical" evidence="7">
    <location>
        <begin position="172"/>
        <end position="205"/>
    </location>
</feature>
<keyword evidence="3 7" id="KW-1133">Transmembrane helix</keyword>
<reference evidence="10 11" key="1">
    <citation type="submission" date="2019-04" db="EMBL/GenBank/DDBJ databases">
        <title>Annotation for the trematode Fasciola gigantica.</title>
        <authorList>
            <person name="Choi Y.-J."/>
        </authorList>
    </citation>
    <scope>NUCLEOTIDE SEQUENCE [LARGE SCALE GENOMIC DNA]</scope>
    <source>
        <strain evidence="10">Uganda_cow_1</strain>
    </source>
</reference>
<evidence type="ECO:0000256" key="7">
    <source>
        <dbReference type="RuleBase" id="RU079119"/>
    </source>
</evidence>
<evidence type="ECO:0000313" key="10">
    <source>
        <dbReference type="EMBL" id="TPP59837.1"/>
    </source>
</evidence>
<comment type="similarity">
    <text evidence="5">Belongs to the DHHC palmitoyltransferase family. ERF2/ZDHHC9 subfamily.</text>
</comment>
<dbReference type="EC" id="2.3.1.225" evidence="7"/>
<name>A0A504YPJ4_FASGI</name>
<feature type="region of interest" description="Disordered" evidence="8">
    <location>
        <begin position="771"/>
        <end position="795"/>
    </location>
</feature>
<evidence type="ECO:0000256" key="6">
    <source>
        <dbReference type="ARBA" id="ARBA00047790"/>
    </source>
</evidence>
<dbReference type="GO" id="GO:0019706">
    <property type="term" value="F:protein-cysteine S-palmitoyltransferase activity"/>
    <property type="evidence" value="ECO:0007669"/>
    <property type="project" value="UniProtKB-EC"/>
</dbReference>
<evidence type="ECO:0000256" key="8">
    <source>
        <dbReference type="SAM" id="MobiDB-lite"/>
    </source>
</evidence>
<evidence type="ECO:0000259" key="9">
    <source>
        <dbReference type="Pfam" id="PF01529"/>
    </source>
</evidence>
<keyword evidence="7 10" id="KW-0808">Transferase</keyword>
<proteinExistence type="inferred from homology"/>
<evidence type="ECO:0000256" key="1">
    <source>
        <dbReference type="ARBA" id="ARBA00004141"/>
    </source>
</evidence>
<feature type="transmembrane region" description="Helical" evidence="7">
    <location>
        <begin position="38"/>
        <end position="57"/>
    </location>
</feature>
<comment type="caution">
    <text evidence="10">The sequence shown here is derived from an EMBL/GenBank/DDBJ whole genome shotgun (WGS) entry which is preliminary data.</text>
</comment>
<dbReference type="STRING" id="46835.A0A504YPJ4"/>
<feature type="domain" description="Palmitoyltransferase DHHC" evidence="9">
    <location>
        <begin position="97"/>
        <end position="216"/>
    </location>
</feature>
<keyword evidence="4 7" id="KW-0472">Membrane</keyword>
<dbReference type="EMBL" id="SUNJ01010179">
    <property type="protein sequence ID" value="TPP59837.1"/>
    <property type="molecule type" value="Genomic_DNA"/>
</dbReference>
<feature type="transmembrane region" description="Helical" evidence="7">
    <location>
        <begin position="142"/>
        <end position="166"/>
    </location>
</feature>
<evidence type="ECO:0000313" key="11">
    <source>
        <dbReference type="Proteomes" id="UP000316759"/>
    </source>
</evidence>
<dbReference type="InterPro" id="IPR001594">
    <property type="entry name" value="Palmitoyltrfase_DHHC"/>
</dbReference>
<comment type="catalytic activity">
    <reaction evidence="6">
        <text>L-cysteinyl-[protein] + hexadecanoyl-CoA = S-hexadecanoyl-L-cysteinyl-[protein] + CoA</text>
        <dbReference type="Rhea" id="RHEA:36683"/>
        <dbReference type="Rhea" id="RHEA-COMP:10131"/>
        <dbReference type="Rhea" id="RHEA-COMP:11032"/>
        <dbReference type="ChEBI" id="CHEBI:29950"/>
        <dbReference type="ChEBI" id="CHEBI:57287"/>
        <dbReference type="ChEBI" id="CHEBI:57379"/>
        <dbReference type="ChEBI" id="CHEBI:74151"/>
        <dbReference type="EC" id="2.3.1.225"/>
    </reaction>
    <physiologicalReaction direction="left-to-right" evidence="6">
        <dbReference type="Rhea" id="RHEA:36684"/>
    </physiologicalReaction>
</comment>
<feature type="transmembrane region" description="Helical" evidence="7">
    <location>
        <begin position="12"/>
        <end position="32"/>
    </location>
</feature>
<keyword evidence="7" id="KW-0012">Acyltransferase</keyword>
<protein>
    <recommendedName>
        <fullName evidence="7">Palmitoyltransferase</fullName>
        <ecNumber evidence="7">2.3.1.225</ecNumber>
    </recommendedName>
</protein>
<dbReference type="AlphaFoldDB" id="A0A504YPJ4"/>
<dbReference type="Proteomes" id="UP000316759">
    <property type="component" value="Unassembled WGS sequence"/>
</dbReference>
<evidence type="ECO:0000256" key="4">
    <source>
        <dbReference type="ARBA" id="ARBA00023136"/>
    </source>
</evidence>
<comment type="domain">
    <text evidence="7">The DHHC domain is required for palmitoyltransferase activity.</text>
</comment>
<evidence type="ECO:0000256" key="5">
    <source>
        <dbReference type="ARBA" id="ARBA00023463"/>
    </source>
</evidence>
<keyword evidence="2 7" id="KW-0812">Transmembrane</keyword>
<sequence length="795" mass="86007">MCSTKIEDLIPAVVTWGLILGVTGTYFVFVCYPFSASYSWVMFAVHIILAVYVLSCLTRTTFMDPGFFPFATDEEADESKSAPVNREYNINGVMTRVKWCNTCLFYRPPRCSHCAICNRCVDCFDHHCPWVNNCVGRRNSRYFFMFLLSLCTHIIAVFVVTLFHLLQSLESIGHYVNIICIVILILSGLSFVPVIGLLAFHVFLISRGMTTNEQVTDKFRTTLNPFTLGFLRNWERFCCAPQFPRRPIELFGVDSKRKFCTRRSHRPQKLREIQRGVHESLLPTATDNNVLSSGNYSRLGPIALVPTDGSLPNNGLDTHMSSRFIPQKYSPVDRPGSFVSSPLEPRGPLMDDVHPMLTAVHADKQSSEKQLMNSSSPHWTNPNQTNAAQRMTGTRQAVTTSAAYQPTALINNSGRAAGDAGSISLSGWSEDAASLKTLDRLIGVTRHQTATVSSSIGGGVGPSSGAVVECIRENGESGMVSSTGTNALGAAGGDSEPSGINRDTTQINGYHNGLLNRGVDSVSQHFLQQSHTTHLTSDTNPVPTLETDSYCNFYEGSAGGSSTAGQSDGQGMFGSYLNYNHIDTHLTPNANAESSGLLSPNPLHHGRLINDTAISYHNPLINSNPRGIANNASTVFVSGTDSVIAHPPLCSSLVTTPRQNESSARASNSLYSTTLTNDESTFLPRSAISGLNTNEYSNTITPTHAHGRDPVGDNQLLRFGFNFPVTEMTAPRASQETLSTAASQTSVFHGSPSSPGSFQFGTAGADVSVSSNTPVSDSHGNRIGFTGAIQPRGTS</sequence>
<dbReference type="OrthoDB" id="4096362at2759"/>